<evidence type="ECO:0000259" key="3">
    <source>
        <dbReference type="SMART" id="SM00822"/>
    </source>
</evidence>
<protein>
    <submittedName>
        <fullName evidence="4">Oxido UcpA</fullName>
    </submittedName>
</protein>
<dbReference type="InterPro" id="IPR057326">
    <property type="entry name" value="KR_dom"/>
</dbReference>
<dbReference type="RefSeq" id="XP_017994821.1">
    <property type="nucleotide sequence ID" value="XM_018142206.1"/>
</dbReference>
<dbReference type="Gene3D" id="3.40.50.720">
    <property type="entry name" value="NAD(P)-binding Rossmann-like Domain"/>
    <property type="match status" value="1"/>
</dbReference>
<dbReference type="Pfam" id="PF00106">
    <property type="entry name" value="adh_short"/>
    <property type="match status" value="1"/>
</dbReference>
<dbReference type="STRING" id="1664694.A0A0N0NHR1"/>
<evidence type="ECO:0000256" key="1">
    <source>
        <dbReference type="ARBA" id="ARBA00006484"/>
    </source>
</evidence>
<dbReference type="SMART" id="SM00822">
    <property type="entry name" value="PKS_KR"/>
    <property type="match status" value="1"/>
</dbReference>
<dbReference type="GO" id="GO:0016491">
    <property type="term" value="F:oxidoreductase activity"/>
    <property type="evidence" value="ECO:0007669"/>
    <property type="project" value="UniProtKB-KW"/>
</dbReference>
<sequence length="335" mass="36203">MSPAAGPQPDPFTTLTAQEAPFPSFTKIWHRNSYPAISPTAPAQSAQGKTVLITGGGGSIGAATARSFAVAGAAHIAILGRTESSLLDTKEQIESRKGNKTRVWTFVCDVFDQAAVDKTFVDFERGLKAESGENLSIDVLVLNAGYCKHKQPLTGDMPVDEWMLGITGNLTGPLVVTRAFLRYVRSEEDRKAKGLSPPVVINVSSCASFIVMMPGISAYSVGKAAGAVLMQHLQLEYPDMRVVSIQPGGPDSEMQRDAGVKPMDHVSLPGDFNVWLAGKEADFLKGKYVFANWDVEEMIDRKQQIVEDGLLESWLSGVPRAKMRLEMKSGDTIDA</sequence>
<dbReference type="SUPFAM" id="SSF51735">
    <property type="entry name" value="NAD(P)-binding Rossmann-fold domains"/>
    <property type="match status" value="1"/>
</dbReference>
<dbReference type="PANTHER" id="PTHR42901">
    <property type="entry name" value="ALCOHOL DEHYDROGENASE"/>
    <property type="match status" value="1"/>
</dbReference>
<dbReference type="PRINTS" id="PR00081">
    <property type="entry name" value="GDHRDH"/>
</dbReference>
<gene>
    <name evidence="4" type="ORF">AB675_2250</name>
</gene>
<dbReference type="InterPro" id="IPR036291">
    <property type="entry name" value="NAD(P)-bd_dom_sf"/>
</dbReference>
<dbReference type="Proteomes" id="UP000038010">
    <property type="component" value="Unassembled WGS sequence"/>
</dbReference>
<keyword evidence="5" id="KW-1185">Reference proteome</keyword>
<evidence type="ECO:0000256" key="2">
    <source>
        <dbReference type="ARBA" id="ARBA00023002"/>
    </source>
</evidence>
<name>A0A0N0NHR1_9EURO</name>
<dbReference type="PANTHER" id="PTHR42901:SF1">
    <property type="entry name" value="ALCOHOL DEHYDROGENASE"/>
    <property type="match status" value="1"/>
</dbReference>
<dbReference type="GeneID" id="28734086"/>
<dbReference type="EMBL" id="LFJN01000048">
    <property type="protein sequence ID" value="KPI34858.1"/>
    <property type="molecule type" value="Genomic_DNA"/>
</dbReference>
<proteinExistence type="inferred from homology"/>
<comment type="similarity">
    <text evidence="1">Belongs to the short-chain dehydrogenases/reductases (SDR) family.</text>
</comment>
<dbReference type="AlphaFoldDB" id="A0A0N0NHR1"/>
<comment type="caution">
    <text evidence="4">The sequence shown here is derived from an EMBL/GenBank/DDBJ whole genome shotgun (WGS) entry which is preliminary data.</text>
</comment>
<dbReference type="CDD" id="cd05233">
    <property type="entry name" value="SDR_c"/>
    <property type="match status" value="1"/>
</dbReference>
<dbReference type="VEuPathDB" id="FungiDB:AB675_2250"/>
<reference evidence="4 5" key="1">
    <citation type="submission" date="2015-06" db="EMBL/GenBank/DDBJ databases">
        <title>Draft genome of the ant-associated black yeast Phialophora attae CBS 131958.</title>
        <authorList>
            <person name="Moreno L.F."/>
            <person name="Stielow B.J."/>
            <person name="de Hoog S."/>
            <person name="Vicente V.A."/>
            <person name="Weiss V.A."/>
            <person name="de Vries M."/>
            <person name="Cruz L.M."/>
            <person name="Souza E.M."/>
        </authorList>
    </citation>
    <scope>NUCLEOTIDE SEQUENCE [LARGE SCALE GENOMIC DNA]</scope>
    <source>
        <strain evidence="4 5">CBS 131958</strain>
    </source>
</reference>
<evidence type="ECO:0000313" key="5">
    <source>
        <dbReference type="Proteomes" id="UP000038010"/>
    </source>
</evidence>
<feature type="domain" description="Ketoreductase" evidence="3">
    <location>
        <begin position="49"/>
        <end position="251"/>
    </location>
</feature>
<dbReference type="OrthoDB" id="1933717at2759"/>
<evidence type="ECO:0000313" key="4">
    <source>
        <dbReference type="EMBL" id="KPI34858.1"/>
    </source>
</evidence>
<accession>A0A0N0NHR1</accession>
<dbReference type="InterPro" id="IPR002347">
    <property type="entry name" value="SDR_fam"/>
</dbReference>
<keyword evidence="2" id="KW-0560">Oxidoreductase</keyword>
<organism evidence="4 5">
    <name type="scientific">Cyphellophora attinorum</name>
    <dbReference type="NCBI Taxonomy" id="1664694"/>
    <lineage>
        <taxon>Eukaryota</taxon>
        <taxon>Fungi</taxon>
        <taxon>Dikarya</taxon>
        <taxon>Ascomycota</taxon>
        <taxon>Pezizomycotina</taxon>
        <taxon>Eurotiomycetes</taxon>
        <taxon>Chaetothyriomycetidae</taxon>
        <taxon>Chaetothyriales</taxon>
        <taxon>Cyphellophoraceae</taxon>
        <taxon>Cyphellophora</taxon>
    </lineage>
</organism>